<dbReference type="RefSeq" id="WP_020877071.1">
    <property type="nucleotide sequence ID" value="NZ_ATHJ01000094.1"/>
</dbReference>
<keyword evidence="2" id="KW-1185">Reference proteome</keyword>
<comment type="caution">
    <text evidence="1">The sequence shown here is derived from an EMBL/GenBank/DDBJ whole genome shotgun (WGS) entry which is preliminary data.</text>
</comment>
<sequence length="77" mass="8620">MQALATPPQKIILDLQKLNELNSKGYAGKFCLGDTVVLACGGWEGGPRYIHEREAVYDKATQSYIERKCYAARKIND</sequence>
<name>S7UXP0_DESML</name>
<dbReference type="AlphaFoldDB" id="S7UXP0"/>
<dbReference type="eggNOG" id="ENOG50337G8">
    <property type="taxonomic scope" value="Bacteria"/>
</dbReference>
<proteinExistence type="predicted"/>
<accession>S7UXP0</accession>
<evidence type="ECO:0000313" key="1">
    <source>
        <dbReference type="EMBL" id="EPR38999.1"/>
    </source>
</evidence>
<evidence type="ECO:0000313" key="2">
    <source>
        <dbReference type="Proteomes" id="UP000014977"/>
    </source>
</evidence>
<dbReference type="EMBL" id="ATHJ01000094">
    <property type="protein sequence ID" value="EPR38999.1"/>
    <property type="molecule type" value="Genomic_DNA"/>
</dbReference>
<gene>
    <name evidence="1" type="ORF">dsmv_0409</name>
</gene>
<dbReference type="OrthoDB" id="5420740at2"/>
<protein>
    <submittedName>
        <fullName evidence="1">Uncharacterized protein</fullName>
    </submittedName>
</protein>
<organism evidence="1 2">
    <name type="scientific">Desulfococcus multivorans DSM 2059</name>
    <dbReference type="NCBI Taxonomy" id="1121405"/>
    <lineage>
        <taxon>Bacteria</taxon>
        <taxon>Pseudomonadati</taxon>
        <taxon>Thermodesulfobacteriota</taxon>
        <taxon>Desulfobacteria</taxon>
        <taxon>Desulfobacterales</taxon>
        <taxon>Desulfococcaceae</taxon>
        <taxon>Desulfococcus</taxon>
    </lineage>
</organism>
<dbReference type="Proteomes" id="UP000014977">
    <property type="component" value="Unassembled WGS sequence"/>
</dbReference>
<reference evidence="1 2" key="1">
    <citation type="journal article" date="2013" name="Genome Announc.">
        <title>Draft genome sequences for three mercury-methylating, sulfate-reducing bacteria.</title>
        <authorList>
            <person name="Brown S.D."/>
            <person name="Hurt R.A.Jr."/>
            <person name="Gilmour C.C."/>
            <person name="Elias D.A."/>
        </authorList>
    </citation>
    <scope>NUCLEOTIDE SEQUENCE [LARGE SCALE GENOMIC DNA]</scope>
    <source>
        <strain evidence="1 2">DSM 2059</strain>
    </source>
</reference>